<protein>
    <submittedName>
        <fullName evidence="2">Internalin</fullName>
    </submittedName>
</protein>
<name>A0A241VIU5_9GAMM</name>
<dbReference type="EMBL" id="JABERL010000001">
    <property type="protein sequence ID" value="NNH76131.1"/>
    <property type="molecule type" value="Genomic_DNA"/>
</dbReference>
<sequence length="146" mass="15510">MNKNFLICGAIAAALLLTACVKKEAPKEDEQEKVETTQQTEQVNEPVQLQPLDATENTQAETPTNVEIERQETANTTTVIRREVTQPATTEAPKAETPKTAAPKAEAPKAEEKPTQATPSKSNSATQSEDDAVAAAIAAATPALEN</sequence>
<feature type="region of interest" description="Disordered" evidence="1">
    <location>
        <begin position="24"/>
        <end position="146"/>
    </location>
</feature>
<dbReference type="Proteomes" id="UP000569202">
    <property type="component" value="Unassembled WGS sequence"/>
</dbReference>
<dbReference type="RefSeq" id="WP_086193396.1">
    <property type="nucleotide sequence ID" value="NZ_JABERL010000001.1"/>
</dbReference>
<proteinExistence type="predicted"/>
<dbReference type="STRING" id="1977878.B9T23_05830"/>
<accession>A0A7Y2W988</accession>
<dbReference type="AlphaFoldDB" id="A0A241VIU5"/>
<comment type="caution">
    <text evidence="2">The sequence shown here is derived from an EMBL/GenBank/DDBJ whole genome shotgun (WGS) entry which is preliminary data.</text>
</comment>
<organism evidence="2 3">
    <name type="scientific">Acinetobacter terrae</name>
    <dbReference type="NCBI Taxonomy" id="2731247"/>
    <lineage>
        <taxon>Bacteria</taxon>
        <taxon>Pseudomonadati</taxon>
        <taxon>Pseudomonadota</taxon>
        <taxon>Gammaproteobacteria</taxon>
        <taxon>Moraxellales</taxon>
        <taxon>Moraxellaceae</taxon>
        <taxon>Acinetobacter</taxon>
        <taxon>Acinetobacter Taxon 24</taxon>
    </lineage>
</organism>
<feature type="compositionally biased region" description="Low complexity" evidence="1">
    <location>
        <begin position="36"/>
        <end position="48"/>
    </location>
</feature>
<feature type="compositionally biased region" description="Polar residues" evidence="1">
    <location>
        <begin position="55"/>
        <end position="65"/>
    </location>
</feature>
<gene>
    <name evidence="2" type="ORF">HLH17_00190</name>
</gene>
<feature type="compositionally biased region" description="Basic and acidic residues" evidence="1">
    <location>
        <begin position="24"/>
        <end position="35"/>
    </location>
</feature>
<evidence type="ECO:0000313" key="3">
    <source>
        <dbReference type="Proteomes" id="UP000569202"/>
    </source>
</evidence>
<reference evidence="2 3" key="1">
    <citation type="submission" date="2020-04" db="EMBL/GenBank/DDBJ databases">
        <title>Acinetobacter Taxon 24.</title>
        <authorList>
            <person name="Nemec A."/>
            <person name="Radolfova-Krizova L."/>
            <person name="Higgins P.G."/>
            <person name="Spanelova P."/>
        </authorList>
    </citation>
    <scope>NUCLEOTIDE SEQUENCE [LARGE SCALE GENOMIC DNA]</scope>
    <source>
        <strain evidence="2 3">ANC 5380</strain>
    </source>
</reference>
<dbReference type="PROSITE" id="PS51257">
    <property type="entry name" value="PROKAR_LIPOPROTEIN"/>
    <property type="match status" value="1"/>
</dbReference>
<accession>A0A241VIU5</accession>
<feature type="compositionally biased region" description="Low complexity" evidence="1">
    <location>
        <begin position="133"/>
        <end position="146"/>
    </location>
</feature>
<evidence type="ECO:0000313" key="2">
    <source>
        <dbReference type="EMBL" id="NNH76131.1"/>
    </source>
</evidence>
<feature type="compositionally biased region" description="Polar residues" evidence="1">
    <location>
        <begin position="116"/>
        <end position="127"/>
    </location>
</feature>
<evidence type="ECO:0000256" key="1">
    <source>
        <dbReference type="SAM" id="MobiDB-lite"/>
    </source>
</evidence>